<gene>
    <name evidence="2" type="ORF">GCM10009765_60890</name>
</gene>
<reference evidence="2 3" key="1">
    <citation type="journal article" date="2019" name="Int. J. Syst. Evol. Microbiol.">
        <title>The Global Catalogue of Microorganisms (GCM) 10K type strain sequencing project: providing services to taxonomists for standard genome sequencing and annotation.</title>
        <authorList>
            <consortium name="The Broad Institute Genomics Platform"/>
            <consortium name="The Broad Institute Genome Sequencing Center for Infectious Disease"/>
            <person name="Wu L."/>
            <person name="Ma J."/>
        </authorList>
    </citation>
    <scope>NUCLEOTIDE SEQUENCE [LARGE SCALE GENOMIC DNA]</scope>
    <source>
        <strain evidence="2 3">JCM 14718</strain>
    </source>
</reference>
<keyword evidence="3" id="KW-1185">Reference proteome</keyword>
<dbReference type="Proteomes" id="UP001500618">
    <property type="component" value="Unassembled WGS sequence"/>
</dbReference>
<proteinExistence type="predicted"/>
<comment type="caution">
    <text evidence="2">The sequence shown here is derived from an EMBL/GenBank/DDBJ whole genome shotgun (WGS) entry which is preliminary data.</text>
</comment>
<evidence type="ECO:0000313" key="3">
    <source>
        <dbReference type="Proteomes" id="UP001500618"/>
    </source>
</evidence>
<feature type="region of interest" description="Disordered" evidence="1">
    <location>
        <begin position="34"/>
        <end position="54"/>
    </location>
</feature>
<evidence type="ECO:0000313" key="2">
    <source>
        <dbReference type="EMBL" id="GAA1703373.1"/>
    </source>
</evidence>
<accession>A0ABN2IEG3</accession>
<evidence type="ECO:0000256" key="1">
    <source>
        <dbReference type="SAM" id="MobiDB-lite"/>
    </source>
</evidence>
<name>A0ABN2IEG3_9ACTN</name>
<sequence>MRGQGYGHWALDDNPEALLGLDAILDDISVYRLTGLRPRPPGSTGKASPPRPRR</sequence>
<organism evidence="2 3">
    <name type="scientific">Fodinicola feengrottensis</name>
    <dbReference type="NCBI Taxonomy" id="435914"/>
    <lineage>
        <taxon>Bacteria</taxon>
        <taxon>Bacillati</taxon>
        <taxon>Actinomycetota</taxon>
        <taxon>Actinomycetes</taxon>
        <taxon>Mycobacteriales</taxon>
        <taxon>Fodinicola</taxon>
    </lineage>
</organism>
<dbReference type="EMBL" id="BAAANY010000027">
    <property type="protein sequence ID" value="GAA1703373.1"/>
    <property type="molecule type" value="Genomic_DNA"/>
</dbReference>
<dbReference type="RefSeq" id="WP_163567035.1">
    <property type="nucleotide sequence ID" value="NZ_WOTO01000003.1"/>
</dbReference>
<protein>
    <submittedName>
        <fullName evidence="2">Uncharacterized protein</fullName>
    </submittedName>
</protein>